<dbReference type="SFLD" id="SFLDG01069">
    <property type="entry name" value="UPF0313"/>
    <property type="match status" value="1"/>
</dbReference>
<evidence type="ECO:0000256" key="6">
    <source>
        <dbReference type="HAMAP-Rule" id="MF_01251"/>
    </source>
</evidence>
<dbReference type="PROSITE" id="PS01278">
    <property type="entry name" value="MTTASE_RADICAL"/>
    <property type="match status" value="1"/>
</dbReference>
<evidence type="ECO:0000313" key="8">
    <source>
        <dbReference type="EMBL" id="CBX26899.1"/>
    </source>
</evidence>
<dbReference type="Gene3D" id="3.80.30.20">
    <property type="entry name" value="tm_1862 like domain"/>
    <property type="match status" value="1"/>
</dbReference>
<dbReference type="InterPro" id="IPR006638">
    <property type="entry name" value="Elp3/MiaA/NifB-like_rSAM"/>
</dbReference>
<dbReference type="Pfam" id="PF04055">
    <property type="entry name" value="Radical_SAM"/>
    <property type="match status" value="1"/>
</dbReference>
<dbReference type="InterPro" id="IPR058240">
    <property type="entry name" value="rSAM_sf"/>
</dbReference>
<dbReference type="SMART" id="SM00729">
    <property type="entry name" value="Elp3"/>
    <property type="match status" value="1"/>
</dbReference>
<name>E1Y8K5_9BACT</name>
<dbReference type="GO" id="GO:0003824">
    <property type="term" value="F:catalytic activity"/>
    <property type="evidence" value="ECO:0007669"/>
    <property type="project" value="InterPro"/>
</dbReference>
<dbReference type="HAMAP" id="MF_01251">
    <property type="entry name" value="UPF0313"/>
    <property type="match status" value="1"/>
</dbReference>
<evidence type="ECO:0000256" key="2">
    <source>
        <dbReference type="ARBA" id="ARBA00022691"/>
    </source>
</evidence>
<dbReference type="PROSITE" id="PS51918">
    <property type="entry name" value="RADICAL_SAM"/>
    <property type="match status" value="1"/>
</dbReference>
<dbReference type="InterPro" id="IPR022946">
    <property type="entry name" value="UPF0313"/>
</dbReference>
<feature type="domain" description="Radical SAM core" evidence="7">
    <location>
        <begin position="287"/>
        <end position="567"/>
    </location>
</feature>
<proteinExistence type="inferred from homology"/>
<feature type="binding site" evidence="6">
    <location>
        <position position="301"/>
    </location>
    <ligand>
        <name>[4Fe-4S] cluster</name>
        <dbReference type="ChEBI" id="CHEBI:49883"/>
        <note>4Fe-4S-S-AdoMet</note>
    </ligand>
</feature>
<dbReference type="PANTHER" id="PTHR32331">
    <property type="entry name" value="UPF0313 PROTEIN YGIQ"/>
    <property type="match status" value="1"/>
</dbReference>
<dbReference type="PANTHER" id="PTHR32331:SF0">
    <property type="entry name" value="UPF0313 PROTEIN YGIQ"/>
    <property type="match status" value="1"/>
</dbReference>
<gene>
    <name evidence="8" type="ORF">N47_A09280</name>
</gene>
<dbReference type="SUPFAM" id="SSF102114">
    <property type="entry name" value="Radical SAM enzymes"/>
    <property type="match status" value="1"/>
</dbReference>
<accession>E1Y8K5</accession>
<evidence type="ECO:0000259" key="7">
    <source>
        <dbReference type="PROSITE" id="PS51918"/>
    </source>
</evidence>
<comment type="cofactor">
    <cofactor evidence="6">
        <name>[4Fe-4S] cluster</name>
        <dbReference type="ChEBI" id="CHEBI:49883"/>
    </cofactor>
    <text evidence="6">Binds 1 [4Fe-4S] cluster. The cluster is coordinated with 3 cysteines and an exchangeable S-adenosyl-L-methionine.</text>
</comment>
<feature type="binding site" evidence="6">
    <location>
        <position position="305"/>
    </location>
    <ligand>
        <name>[4Fe-4S] cluster</name>
        <dbReference type="ChEBI" id="CHEBI:49883"/>
        <note>4Fe-4S-S-AdoMet</note>
    </ligand>
</feature>
<comment type="similarity">
    <text evidence="6">Belongs to the UPF0313 family.</text>
</comment>
<dbReference type="SFLD" id="SFLDG01082">
    <property type="entry name" value="B12-binding_domain_containing"/>
    <property type="match status" value="1"/>
</dbReference>
<evidence type="ECO:0000256" key="5">
    <source>
        <dbReference type="ARBA" id="ARBA00023014"/>
    </source>
</evidence>
<keyword evidence="1 6" id="KW-0004">4Fe-4S</keyword>
<sequence>MFIPTTKEEVKKLGWDSLDVILVTGDSYIDSPFVGVSLIGKLLIKEGFRVGIIAQPDINSKTDISRLGEPGLFWGITGGCIDSMVANYTASKKRRKKDDYTAGGNNTRRPDRAVIVYSNLVRQYFKKTRPIVLGGIEASLRRIPHYDFWSNRLRKSIIFDAKADYIVYGMGEKTTVELANRLRDGSDAKDIPGICYISNKPREGYIELCSFNDLLVDKNAFVDMFNVFYRNNDPLKAKGMYQKHDLRYLVHNPPAPYLLSKELDAVYDLNFERDLHPYHKKFGQVRALDTIKFSIPTHRGCYGECNFCAISMHEGTTVSWRSEKSIIREAKLLAAHPDFKGYILDVGGPTANMYGFECEKKLSGGSCTDKRCIHPKICSMLKPDHQKQIKLLKSLRKINGIKKIFISSGIRYDLLLGDKINGEKYLKEIILHHISGQLKIAPEHTEEKILKLMGKPGTNSLLEFVDKFYKHTKEAGKEQYLTYYFMVSHPGCNEDEIKKMKSFISNRLKINTEQVQIFTPTPSTYSTLMYYTQVNPFNKNKIYVEKDIPKKEKLKQIITSKRNVTHKNK</sequence>
<dbReference type="SFLD" id="SFLDS00029">
    <property type="entry name" value="Radical_SAM"/>
    <property type="match status" value="1"/>
</dbReference>
<keyword evidence="4 6" id="KW-0408">Iron</keyword>
<keyword evidence="2 6" id="KW-0949">S-adenosyl-L-methionine</keyword>
<dbReference type="InterPro" id="IPR023404">
    <property type="entry name" value="rSAM_horseshoe"/>
</dbReference>
<keyword evidence="3 6" id="KW-0479">Metal-binding</keyword>
<dbReference type="AlphaFoldDB" id="E1Y8K5"/>
<dbReference type="InterPro" id="IPR007197">
    <property type="entry name" value="rSAM"/>
</dbReference>
<keyword evidence="5 6" id="KW-0411">Iron-sulfur</keyword>
<evidence type="ECO:0000256" key="3">
    <source>
        <dbReference type="ARBA" id="ARBA00022723"/>
    </source>
</evidence>
<dbReference type="InterPro" id="IPR020612">
    <property type="entry name" value="Methylthiotransferase_CS"/>
</dbReference>
<dbReference type="EMBL" id="FR695864">
    <property type="protein sequence ID" value="CBX26899.1"/>
    <property type="molecule type" value="Genomic_DNA"/>
</dbReference>
<dbReference type="GO" id="GO:0051539">
    <property type="term" value="F:4 iron, 4 sulfur cluster binding"/>
    <property type="evidence" value="ECO:0007669"/>
    <property type="project" value="UniProtKB-KW"/>
</dbReference>
<evidence type="ECO:0000256" key="4">
    <source>
        <dbReference type="ARBA" id="ARBA00023004"/>
    </source>
</evidence>
<evidence type="ECO:0000256" key="1">
    <source>
        <dbReference type="ARBA" id="ARBA00022485"/>
    </source>
</evidence>
<dbReference type="InterPro" id="IPR013704">
    <property type="entry name" value="UPF0313_N"/>
</dbReference>
<organism evidence="8">
    <name type="scientific">uncultured Desulfobacterium sp</name>
    <dbReference type="NCBI Taxonomy" id="201089"/>
    <lineage>
        <taxon>Bacteria</taxon>
        <taxon>Pseudomonadati</taxon>
        <taxon>Thermodesulfobacteriota</taxon>
        <taxon>Desulfobacteria</taxon>
        <taxon>Desulfobacterales</taxon>
        <taxon>Desulfobacteriaceae</taxon>
        <taxon>Desulfobacterium</taxon>
        <taxon>environmental samples</taxon>
    </lineage>
</organism>
<dbReference type="GO" id="GO:0005506">
    <property type="term" value="F:iron ion binding"/>
    <property type="evidence" value="ECO:0007669"/>
    <property type="project" value="UniProtKB-UniRule"/>
</dbReference>
<protein>
    <submittedName>
        <fullName evidence="8">UPF0313 protein FN0734</fullName>
    </submittedName>
</protein>
<reference evidence="8" key="1">
    <citation type="journal article" date="2011" name="Environ. Microbiol.">
        <title>Genomic insights into the metabolic potential of the polycyclic aromatic hydrocarbon degrading sulfate-reducing Deltaproteobacterium N47.</title>
        <authorList>
            <person name="Bergmann F."/>
            <person name="Selesi D."/>
            <person name="Weinmaier T."/>
            <person name="Tischler P."/>
            <person name="Rattei T."/>
            <person name="Meckenstock R.U."/>
        </authorList>
    </citation>
    <scope>NUCLEOTIDE SEQUENCE</scope>
</reference>
<dbReference type="Pfam" id="PF08497">
    <property type="entry name" value="Radical_SAM_N"/>
    <property type="match status" value="1"/>
</dbReference>
<dbReference type="NCBIfam" id="TIGR03904">
    <property type="entry name" value="SAM_YgiQ"/>
    <property type="match status" value="1"/>
</dbReference>
<feature type="binding site" evidence="6">
    <location>
        <position position="308"/>
    </location>
    <ligand>
        <name>[4Fe-4S] cluster</name>
        <dbReference type="ChEBI" id="CHEBI:49883"/>
        <note>4Fe-4S-S-AdoMet</note>
    </ligand>
</feature>